<keyword evidence="6" id="KW-0804">Transcription</keyword>
<dbReference type="OrthoDB" id="46583at2759"/>
<evidence type="ECO:0000313" key="13">
    <source>
        <dbReference type="Proteomes" id="UP000708208"/>
    </source>
</evidence>
<protein>
    <recommendedName>
        <fullName evidence="3">snRNA-activating protein complex subunit 3</fullName>
    </recommendedName>
    <alternativeName>
        <fullName evidence="10">Small nuclear RNA-activating complex polypeptide 3</fullName>
    </alternativeName>
</protein>
<accession>A0A8J2LRE5</accession>
<name>A0A8J2LRE5_9HEXA</name>
<evidence type="ECO:0000256" key="11">
    <source>
        <dbReference type="SAM" id="MobiDB-lite"/>
    </source>
</evidence>
<dbReference type="GO" id="GO:0003681">
    <property type="term" value="F:bent DNA binding"/>
    <property type="evidence" value="ECO:0007669"/>
    <property type="project" value="TreeGrafter"/>
</dbReference>
<feature type="region of interest" description="Disordered" evidence="11">
    <location>
        <begin position="113"/>
        <end position="135"/>
    </location>
</feature>
<gene>
    <name evidence="12" type="ORF">AFUS01_LOCUS36699</name>
</gene>
<dbReference type="InterPro" id="IPR022042">
    <property type="entry name" value="snRNA-activating_su3"/>
</dbReference>
<proteinExistence type="inferred from homology"/>
<dbReference type="GO" id="GO:0001046">
    <property type="term" value="F:core promoter sequence-specific DNA binding"/>
    <property type="evidence" value="ECO:0007669"/>
    <property type="project" value="TreeGrafter"/>
</dbReference>
<feature type="region of interest" description="Disordered" evidence="11">
    <location>
        <begin position="202"/>
        <end position="227"/>
    </location>
</feature>
<comment type="caution">
    <text evidence="12">The sequence shown here is derived from an EMBL/GenBank/DDBJ whole genome shotgun (WGS) entry which is preliminary data.</text>
</comment>
<sequence length="720" mass="81485">MKCWRRLQSHSAPLVLTHMYMQLCLFDAGIEARSRRGTKQEQHYSILVTSHIPQERKTLSFFTQVKRMEASFHAADRTWISKSYFRGRSEIEFLRKWGKPLMKDTLEEQYQLVTSNSEDIPSSSTSSKRTSLRPEQTDVCHELQAIKDMGEEFFCVNSKKAKKKQKMGSRETNDEEGDALLSESDETPEISMNDMVDDYLVGNESDSECSDEGVISTSESDDSDSVDLDKAYEEDPKKCINFASSYARLNLGPNYEDVFPGAIGNVFKPVGQLDWEAGGVREGVETNPGMGEDFSSETRDSQAGHSGSKDAFGGETKGEDELYGNKGLENFFENYQKNFMARRDAELKSSKEYLHRQEVLRTTLGMSSKQFSIMESRIMLGLKELAGTPLVDNPVAVGSVMPLLAPPVPLSALRMSTALSIYVNFATRPGPFQWKCRSANEQISIDIEASMQTKKKEAITSYIETCDSTEKVDKSSDALFTFVFYHQSGTPLAPKSSEPEFAVKINILGSQTLKELRNQFYCKNDLICGEIKGDRLPPSEIDKDACMKVREANLQKPCALFVGHTIYTNEACTGNKDWDYASALKVWASRARKRPVGPFNNGSIEDTRIIDLIFKHGFPYLFVHHGNCEHLLVIEQVRLLNSLDSPLRSSYPIILKSNFKTVYCYVDNKRVARYAVRSMDGFPHDPMLLCRECLESYCYLQLKKVCDFKLFQFLQFSAVF</sequence>
<evidence type="ECO:0000256" key="10">
    <source>
        <dbReference type="ARBA" id="ARBA00029606"/>
    </source>
</evidence>
<evidence type="ECO:0000256" key="4">
    <source>
        <dbReference type="ARBA" id="ARBA00023015"/>
    </source>
</evidence>
<evidence type="ECO:0000256" key="5">
    <source>
        <dbReference type="ARBA" id="ARBA00023125"/>
    </source>
</evidence>
<evidence type="ECO:0000256" key="2">
    <source>
        <dbReference type="ARBA" id="ARBA00010410"/>
    </source>
</evidence>
<keyword evidence="13" id="KW-1185">Reference proteome</keyword>
<evidence type="ECO:0000256" key="3">
    <source>
        <dbReference type="ARBA" id="ARBA00013634"/>
    </source>
</evidence>
<dbReference type="PANTHER" id="PTHR13421:SF16">
    <property type="entry name" value="SNRNA-ACTIVATING PROTEIN COMPLEX SUBUNIT 3"/>
    <property type="match status" value="1"/>
</dbReference>
<evidence type="ECO:0000256" key="6">
    <source>
        <dbReference type="ARBA" id="ARBA00023163"/>
    </source>
</evidence>
<dbReference type="GO" id="GO:0005634">
    <property type="term" value="C:nucleus"/>
    <property type="evidence" value="ECO:0007669"/>
    <property type="project" value="UniProtKB-SubCell"/>
</dbReference>
<keyword evidence="4" id="KW-0805">Transcription regulation</keyword>
<dbReference type="GO" id="GO:0019185">
    <property type="term" value="C:snRNA-activating protein complex"/>
    <property type="evidence" value="ECO:0007669"/>
    <property type="project" value="TreeGrafter"/>
</dbReference>
<dbReference type="GO" id="GO:0042795">
    <property type="term" value="P:snRNA transcription by RNA polymerase II"/>
    <property type="evidence" value="ECO:0007669"/>
    <property type="project" value="TreeGrafter"/>
</dbReference>
<feature type="region of interest" description="Disordered" evidence="11">
    <location>
        <begin position="164"/>
        <end position="188"/>
    </location>
</feature>
<dbReference type="Proteomes" id="UP000708208">
    <property type="component" value="Unassembled WGS sequence"/>
</dbReference>
<comment type="similarity">
    <text evidence="2">Belongs to the SNAPC3/SRD2 family.</text>
</comment>
<dbReference type="PANTHER" id="PTHR13421">
    <property type="entry name" value="SNRNA-ACTIVATING PROTEIN COMPLEX SUBUNIT 3"/>
    <property type="match status" value="1"/>
</dbReference>
<reference evidence="12" key="1">
    <citation type="submission" date="2021-06" db="EMBL/GenBank/DDBJ databases">
        <authorList>
            <person name="Hodson N. C."/>
            <person name="Mongue J. A."/>
            <person name="Jaron S. K."/>
        </authorList>
    </citation>
    <scope>NUCLEOTIDE SEQUENCE</scope>
</reference>
<evidence type="ECO:0000256" key="8">
    <source>
        <dbReference type="ARBA" id="ARBA00025193"/>
    </source>
</evidence>
<organism evidence="12 13">
    <name type="scientific">Allacma fusca</name>
    <dbReference type="NCBI Taxonomy" id="39272"/>
    <lineage>
        <taxon>Eukaryota</taxon>
        <taxon>Metazoa</taxon>
        <taxon>Ecdysozoa</taxon>
        <taxon>Arthropoda</taxon>
        <taxon>Hexapoda</taxon>
        <taxon>Collembola</taxon>
        <taxon>Symphypleona</taxon>
        <taxon>Sminthuridae</taxon>
        <taxon>Allacma</taxon>
    </lineage>
</organism>
<dbReference type="GO" id="GO:0000978">
    <property type="term" value="F:RNA polymerase II cis-regulatory region sequence-specific DNA binding"/>
    <property type="evidence" value="ECO:0007669"/>
    <property type="project" value="TreeGrafter"/>
</dbReference>
<evidence type="ECO:0000256" key="1">
    <source>
        <dbReference type="ARBA" id="ARBA00004123"/>
    </source>
</evidence>
<evidence type="ECO:0000256" key="9">
    <source>
        <dbReference type="ARBA" id="ARBA00025958"/>
    </source>
</evidence>
<comment type="function">
    <text evidence="8">Part of the SNAPc complex required for the transcription of both RNA polymerase II and III small-nuclear RNA genes. Binds to the proximal sequence element (PSE), a non-TATA-box basal promoter element common to these 2 types of genes. Recruits TBP and BRF2 to the U6 snRNA TATA box.</text>
</comment>
<feature type="compositionally biased region" description="Acidic residues" evidence="11">
    <location>
        <begin position="173"/>
        <end position="188"/>
    </location>
</feature>
<dbReference type="GO" id="GO:0001006">
    <property type="term" value="F:RNA polymerase III type 3 promoter sequence-specific DNA binding"/>
    <property type="evidence" value="ECO:0007669"/>
    <property type="project" value="TreeGrafter"/>
</dbReference>
<keyword evidence="7" id="KW-0539">Nucleus</keyword>
<keyword evidence="5" id="KW-0238">DNA-binding</keyword>
<comment type="subunit">
    <text evidence="9">Part of the SNAPc complex composed of 5 subunits: SNAPC1, SNAPC2, SNAPC3, SNAPC4 and SNAPC5. SNAPC3 interacts with SNAPC1.</text>
</comment>
<dbReference type="GO" id="GO:0042796">
    <property type="term" value="P:snRNA transcription by RNA polymerase III"/>
    <property type="evidence" value="ECO:0007669"/>
    <property type="project" value="TreeGrafter"/>
</dbReference>
<dbReference type="EMBL" id="CAJVCH010540655">
    <property type="protein sequence ID" value="CAG7826655.1"/>
    <property type="molecule type" value="Genomic_DNA"/>
</dbReference>
<comment type="subcellular location">
    <subcellularLocation>
        <location evidence="1">Nucleus</location>
    </subcellularLocation>
</comment>
<feature type="region of interest" description="Disordered" evidence="11">
    <location>
        <begin position="283"/>
        <end position="319"/>
    </location>
</feature>
<dbReference type="AlphaFoldDB" id="A0A8J2LRE5"/>
<evidence type="ECO:0000313" key="12">
    <source>
        <dbReference type="EMBL" id="CAG7826655.1"/>
    </source>
</evidence>
<evidence type="ECO:0000256" key="7">
    <source>
        <dbReference type="ARBA" id="ARBA00023242"/>
    </source>
</evidence>
<dbReference type="Pfam" id="PF12251">
    <property type="entry name" value="SNAPC3"/>
    <property type="match status" value="1"/>
</dbReference>